<feature type="region of interest" description="Disordered" evidence="1">
    <location>
        <begin position="1"/>
        <end position="42"/>
    </location>
</feature>
<comment type="caution">
    <text evidence="2">The sequence shown here is derived from an EMBL/GenBank/DDBJ whole genome shotgun (WGS) entry which is preliminary data.</text>
</comment>
<feature type="compositionally biased region" description="Basic and acidic residues" evidence="1">
    <location>
        <begin position="18"/>
        <end position="30"/>
    </location>
</feature>
<evidence type="ECO:0000313" key="3">
    <source>
        <dbReference type="Proteomes" id="UP000034810"/>
    </source>
</evidence>
<reference evidence="2 3" key="1">
    <citation type="journal article" date="2015" name="Nature">
        <title>rRNA introns, odd ribosomes, and small enigmatic genomes across a large radiation of phyla.</title>
        <authorList>
            <person name="Brown C.T."/>
            <person name="Hug L.A."/>
            <person name="Thomas B.C."/>
            <person name="Sharon I."/>
            <person name="Castelle C.J."/>
            <person name="Singh A."/>
            <person name="Wilkins M.J."/>
            <person name="Williams K.H."/>
            <person name="Banfield J.F."/>
        </authorList>
    </citation>
    <scope>NUCLEOTIDE SEQUENCE [LARGE SCALE GENOMIC DNA]</scope>
</reference>
<organism evidence="2 3">
    <name type="scientific">Candidatus Wolfebacteria bacterium GW2011_GWC1_43_10</name>
    <dbReference type="NCBI Taxonomy" id="1619011"/>
    <lineage>
        <taxon>Bacteria</taxon>
        <taxon>Candidatus Wolfeibacteriota</taxon>
    </lineage>
</organism>
<gene>
    <name evidence="2" type="ORF">UV58_C0007G0007</name>
</gene>
<feature type="compositionally biased region" description="Polar residues" evidence="1">
    <location>
        <begin position="144"/>
        <end position="156"/>
    </location>
</feature>
<evidence type="ECO:0000256" key="1">
    <source>
        <dbReference type="SAM" id="MobiDB-lite"/>
    </source>
</evidence>
<protein>
    <submittedName>
        <fullName evidence="2">Uncharacterized protein</fullName>
    </submittedName>
</protein>
<evidence type="ECO:0000313" key="2">
    <source>
        <dbReference type="EMBL" id="KKS82658.1"/>
    </source>
</evidence>
<dbReference type="EMBL" id="LCFA01000007">
    <property type="protein sequence ID" value="KKS82658.1"/>
    <property type="molecule type" value="Genomic_DNA"/>
</dbReference>
<sequence length="917" mass="99639">MSEREPSLKGAGRNSLEGLRELVKREEIKPEGANQDLTPPVAAEKKKTLDDVINLIKKGIIEGEMARKRRGEKKSADLALRDYKEILKKSAGIIRDAGEKASIKSLQEKLEDELGISVGRKLAAGIFNYVRTNLDKEGLDSGETRTSGPEKTSSQGKKAAAGTGTPDRVKTGVGEGKIFNFSQEELDNIVAAAIVRAAGNKASPKLIQEEFRKAGFEINDNLASVLFERAKAKVSERPESEEKPDQETERVAEEIMEDPEFKRDVEEAAEAAGIEGEIDKSKLLLLKERIKGFGKIILSGWKRNWKEFVAGGAAGAAVRTAVRLSFGSSLGLGIAAGAVAGATSGGVREYISQRKKFTAESILEEIKSASDDAKRAAALAKAKEVLDKTRVSGSKEDVEKLADIVREGIVLSKSKAEMTGSQSEKEKIINILKIAEGVREEVPKAEGKRKEILELIEQVEFQKGEIDRKKIARAMVKGAVIGAVGGAVGGAISSWISDHFFAGGGRATQEVVSEARKEFSLVRSHVLSAEIAGKAVKKSLEESQQRLSEKIFHVTAEKGDGLTHLARRAVHDFLVNQKSLNPDAFKSLSVEQLVYSEDTLVKKVTQGLMEKTRSFMTDWSKPSGGSSDFVREAAGQARETAQKAVEEAVNTGAVSVEDVLPPPSKGTNSILENICYQEEMESLPEAKDLPEGIGLSQQTVIEQAAAAKSGNKLSGLPRLRKWGPIVEEMRESVPHQDLTSKANTLMENLANYSKSPSGAGYLENFVRQNGQDLLNSVSEKNYSIPGKSLLDKDLFIQQFRGISGGKNSTFFANLINALEHSPDYLRSVGRFRNVIQSCGFDEKEFAGVANDRAVKFMGKYGGEKVGFFARAGLGPEELGHRQKLVEAMKKMMGDGTIGGKKVDLSKFKVSDFVKFFV</sequence>
<feature type="region of interest" description="Disordered" evidence="1">
    <location>
        <begin position="138"/>
        <end position="171"/>
    </location>
</feature>
<dbReference type="Proteomes" id="UP000034810">
    <property type="component" value="Unassembled WGS sequence"/>
</dbReference>
<accession>A0A0G1F735</accession>
<name>A0A0G1F735_9BACT</name>
<proteinExistence type="predicted"/>
<dbReference type="AlphaFoldDB" id="A0A0G1F735"/>